<evidence type="ECO:0000313" key="2">
    <source>
        <dbReference type="EMBL" id="KAJ3748421.1"/>
    </source>
</evidence>
<feature type="chain" id="PRO_5040866969" evidence="1">
    <location>
        <begin position="26"/>
        <end position="184"/>
    </location>
</feature>
<proteinExistence type="predicted"/>
<protein>
    <submittedName>
        <fullName evidence="2">Uncharacterized protein</fullName>
    </submittedName>
</protein>
<dbReference type="AlphaFoldDB" id="A0A9W8U0X4"/>
<dbReference type="Proteomes" id="UP001142393">
    <property type="component" value="Unassembled WGS sequence"/>
</dbReference>
<feature type="signal peptide" evidence="1">
    <location>
        <begin position="1"/>
        <end position="25"/>
    </location>
</feature>
<keyword evidence="3" id="KW-1185">Reference proteome</keyword>
<keyword evidence="1" id="KW-0732">Signal</keyword>
<accession>A0A9W8U0X4</accession>
<evidence type="ECO:0000256" key="1">
    <source>
        <dbReference type="SAM" id="SignalP"/>
    </source>
</evidence>
<name>A0A9W8U0X4_9AGAR</name>
<organism evidence="2 3">
    <name type="scientific">Lentinula detonsa</name>
    <dbReference type="NCBI Taxonomy" id="2804962"/>
    <lineage>
        <taxon>Eukaryota</taxon>
        <taxon>Fungi</taxon>
        <taxon>Dikarya</taxon>
        <taxon>Basidiomycota</taxon>
        <taxon>Agaricomycotina</taxon>
        <taxon>Agaricomycetes</taxon>
        <taxon>Agaricomycetidae</taxon>
        <taxon>Agaricales</taxon>
        <taxon>Marasmiineae</taxon>
        <taxon>Omphalotaceae</taxon>
        <taxon>Lentinula</taxon>
    </lineage>
</organism>
<reference evidence="2 3" key="1">
    <citation type="journal article" date="2023" name="Proc. Natl. Acad. Sci. U.S.A.">
        <title>A global phylogenomic analysis of the shiitake genus Lentinula.</title>
        <authorList>
            <person name="Sierra-Patev S."/>
            <person name="Min B."/>
            <person name="Naranjo-Ortiz M."/>
            <person name="Looney B."/>
            <person name="Konkel Z."/>
            <person name="Slot J.C."/>
            <person name="Sakamoto Y."/>
            <person name="Steenwyk J.L."/>
            <person name="Rokas A."/>
            <person name="Carro J."/>
            <person name="Camarero S."/>
            <person name="Ferreira P."/>
            <person name="Molpeceres G."/>
            <person name="Ruiz-Duenas F.J."/>
            <person name="Serrano A."/>
            <person name="Henrissat B."/>
            <person name="Drula E."/>
            <person name="Hughes K.W."/>
            <person name="Mata J.L."/>
            <person name="Ishikawa N.K."/>
            <person name="Vargas-Isla R."/>
            <person name="Ushijima S."/>
            <person name="Smith C.A."/>
            <person name="Donoghue J."/>
            <person name="Ahrendt S."/>
            <person name="Andreopoulos W."/>
            <person name="He G."/>
            <person name="LaButti K."/>
            <person name="Lipzen A."/>
            <person name="Ng V."/>
            <person name="Riley R."/>
            <person name="Sandor L."/>
            <person name="Barry K."/>
            <person name="Martinez A.T."/>
            <person name="Xiao Y."/>
            <person name="Gibbons J.G."/>
            <person name="Terashima K."/>
            <person name="Grigoriev I.V."/>
            <person name="Hibbett D."/>
        </authorList>
    </citation>
    <scope>NUCLEOTIDE SEQUENCE [LARGE SCALE GENOMIC DNA]</scope>
    <source>
        <strain evidence="2 3">TFB7810</strain>
    </source>
</reference>
<sequence length="184" mass="20870">MLFTVTTSRLFTLLYLFVSILTASGSPLPPATRFGPEPPPGLRRKSAWELKLESVVQLGYCERDANPTHALLAIDDRILHAVWSDDSRTQLQPKEVKEDDELFYHLRCNWVTLGKAKFGSSADKNQALEALLSITMPLHKATGGKCWDYIELALETMNKRKELVDFASILAIFKVEQEEFRTRS</sequence>
<dbReference type="EMBL" id="JANVFU010000002">
    <property type="protein sequence ID" value="KAJ3748421.1"/>
    <property type="molecule type" value="Genomic_DNA"/>
</dbReference>
<evidence type="ECO:0000313" key="3">
    <source>
        <dbReference type="Proteomes" id="UP001142393"/>
    </source>
</evidence>
<gene>
    <name evidence="2" type="ORF">DFH05DRAFT_1456467</name>
</gene>
<comment type="caution">
    <text evidence="2">The sequence shown here is derived from an EMBL/GenBank/DDBJ whole genome shotgun (WGS) entry which is preliminary data.</text>
</comment>